<dbReference type="STRING" id="314344.AL013_04005"/>
<keyword evidence="2" id="KW-1185">Reference proteome</keyword>
<dbReference type="eggNOG" id="COG4949">
    <property type="taxonomic scope" value="Bacteria"/>
</dbReference>
<dbReference type="Pfam" id="PF11902">
    <property type="entry name" value="DUF3422"/>
    <property type="match status" value="1"/>
</dbReference>
<evidence type="ECO:0000313" key="2">
    <source>
        <dbReference type="Proteomes" id="UP000005297"/>
    </source>
</evidence>
<dbReference type="Proteomes" id="UP000005297">
    <property type="component" value="Unassembled WGS sequence"/>
</dbReference>
<dbReference type="InParanoid" id="Q0F3L0"/>
<evidence type="ECO:0008006" key="3">
    <source>
        <dbReference type="Google" id="ProtNLM"/>
    </source>
</evidence>
<protein>
    <recommendedName>
        <fullName evidence="3">Membrane-anchored protein</fullName>
    </recommendedName>
</protein>
<organism evidence="1 2">
    <name type="scientific">Mariprofundus ferrooxydans PV-1</name>
    <dbReference type="NCBI Taxonomy" id="314345"/>
    <lineage>
        <taxon>Bacteria</taxon>
        <taxon>Pseudomonadati</taxon>
        <taxon>Pseudomonadota</taxon>
        <taxon>Candidatius Mariprofundia</taxon>
        <taxon>Mariprofundales</taxon>
        <taxon>Mariprofundaceae</taxon>
        <taxon>Mariprofundus</taxon>
    </lineage>
</organism>
<proteinExistence type="predicted"/>
<accession>Q0F3L0</accession>
<dbReference type="HOGENOM" id="CLU_035873_0_0_0"/>
<dbReference type="OrthoDB" id="9767470at2"/>
<dbReference type="EMBL" id="AATS01000001">
    <property type="protein sequence ID" value="EAU55931.1"/>
    <property type="molecule type" value="Genomic_DNA"/>
</dbReference>
<comment type="caution">
    <text evidence="1">The sequence shown here is derived from an EMBL/GenBank/DDBJ whole genome shotgun (WGS) entry which is preliminary data.</text>
</comment>
<sequence length="440" mass="50169">MIQAYNGPMRYPLPSEFAMRSRLNDELHTHPYEPLNPPEHVVSIAMLTGEEQHDQVDAHLASLCEHFGKQTPKESIRWRMDFGIFRMKVEKHQEFTRYKLVSKPDTKAQDDLFSDSPLALLPEGWLAALPGEMLVAIDIVILPYPEDASPRQLVDKYSGYFDATTLTASQVGRSSNVAFTDFQIRDDGMSRLLVFTKAKLPSQIGRLTHRLIEMETYRMMAFMAVPEARRLLKELPLADARLTQLTRAISDGEGVDDEALMHQLTTLAASVENLVATHYRRFSATQAYFSLVFKRLNELHEEPIETMPTIGGILERRLEPARDTCDSVSHWLTQLATRVSKTTQLLRTRIDVQHEKQNQEMLAAMNRRFQLQLRLQQAAELLSIAIFTYYTVNLLDYVCQELALLAGIPLESLLVKSVAAPVLALSAFLLMRRLRSKRDI</sequence>
<dbReference type="AlphaFoldDB" id="Q0F3L0"/>
<gene>
    <name evidence="1" type="ORF">SPV1_03903</name>
</gene>
<dbReference type="InterPro" id="IPR021830">
    <property type="entry name" value="DUF3422"/>
</dbReference>
<name>Q0F3L0_9PROT</name>
<evidence type="ECO:0000313" key="1">
    <source>
        <dbReference type="EMBL" id="EAU55931.1"/>
    </source>
</evidence>
<reference evidence="1 2" key="1">
    <citation type="submission" date="2006-09" db="EMBL/GenBank/DDBJ databases">
        <authorList>
            <person name="Emerson D."/>
            <person name="Ferriera S."/>
            <person name="Johnson J."/>
            <person name="Kravitz S."/>
            <person name="Halpern A."/>
            <person name="Remington K."/>
            <person name="Beeson K."/>
            <person name="Tran B."/>
            <person name="Rogers Y.-H."/>
            <person name="Friedman R."/>
            <person name="Venter J.C."/>
        </authorList>
    </citation>
    <scope>NUCLEOTIDE SEQUENCE [LARGE SCALE GENOMIC DNA]</scope>
    <source>
        <strain evidence="1 2">PV-1</strain>
    </source>
</reference>